<reference evidence="1" key="1">
    <citation type="submission" date="2020-04" db="EMBL/GenBank/DDBJ databases">
        <title>Deep metagenomics examines the oral microbiome during advanced dental caries in children, revealing novel taxa and co-occurrences with host molecules.</title>
        <authorList>
            <person name="Baker J.L."/>
            <person name="Morton J.T."/>
            <person name="Dinis M."/>
            <person name="Alvarez R."/>
            <person name="Tran N.C."/>
            <person name="Knight R."/>
            <person name="Edlund A."/>
        </authorList>
    </citation>
    <scope>NUCLEOTIDE SEQUENCE</scope>
    <source>
        <strain evidence="1">JCVI_25_bin.9</strain>
    </source>
</reference>
<evidence type="ECO:0000313" key="2">
    <source>
        <dbReference type="Proteomes" id="UP000757461"/>
    </source>
</evidence>
<evidence type="ECO:0000313" key="1">
    <source>
        <dbReference type="EMBL" id="MBF1414634.1"/>
    </source>
</evidence>
<dbReference type="AlphaFoldDB" id="A0A930N6J0"/>
<protein>
    <submittedName>
        <fullName evidence="1">Uncharacterized protein</fullName>
    </submittedName>
</protein>
<gene>
    <name evidence="1" type="ORF">HXN33_03530</name>
</gene>
<organism evidence="1 2">
    <name type="scientific">Prevotella histicola</name>
    <dbReference type="NCBI Taxonomy" id="470565"/>
    <lineage>
        <taxon>Bacteria</taxon>
        <taxon>Pseudomonadati</taxon>
        <taxon>Bacteroidota</taxon>
        <taxon>Bacteroidia</taxon>
        <taxon>Bacteroidales</taxon>
        <taxon>Prevotellaceae</taxon>
        <taxon>Prevotella</taxon>
    </lineage>
</organism>
<dbReference type="Proteomes" id="UP000757461">
    <property type="component" value="Unassembled WGS sequence"/>
</dbReference>
<comment type="caution">
    <text evidence="1">The sequence shown here is derived from an EMBL/GenBank/DDBJ whole genome shotgun (WGS) entry which is preliminary data.</text>
</comment>
<sequence length="92" mass="10638">MRRGGRHLVFILFTVLLMGFLIAQAHEILDKVLKLQVLLMGFLIVHTHVIRDKVLKLRALLMGFRNAHTHEINPLLQGNTMLFNADNHNIYL</sequence>
<accession>A0A930N6J0</accession>
<name>A0A930N6J0_9BACT</name>
<dbReference type="EMBL" id="JABZSQ010000041">
    <property type="protein sequence ID" value="MBF1414634.1"/>
    <property type="molecule type" value="Genomic_DNA"/>
</dbReference>
<proteinExistence type="predicted"/>